<dbReference type="Pfam" id="PF13181">
    <property type="entry name" value="TPR_8"/>
    <property type="match status" value="1"/>
</dbReference>
<dbReference type="SUPFAM" id="SSF48452">
    <property type="entry name" value="TPR-like"/>
    <property type="match status" value="1"/>
</dbReference>
<name>A0AAP2M1G6_BACIU</name>
<reference evidence="6 8" key="1">
    <citation type="submission" date="2015-09" db="EMBL/GenBank/DDBJ databases">
        <title>Spore heat resistance.</title>
        <authorList>
            <person name="Boekhorst J."/>
            <person name="Berendsen E.M."/>
            <person name="Wells-Bennik M.H."/>
            <person name="Kuipers O.P."/>
        </authorList>
    </citation>
    <scope>NUCLEOTIDE SEQUENCE [LARGE SCALE GENOMIC DNA]</scope>
    <source>
        <strain evidence="6 8">B4122</strain>
    </source>
</reference>
<evidence type="ECO:0000313" key="8">
    <source>
        <dbReference type="Proteomes" id="UP000076442"/>
    </source>
</evidence>
<comment type="subcellular location">
    <subcellularLocation>
        <location evidence="1">Cytoplasm</location>
    </subcellularLocation>
</comment>
<dbReference type="SMART" id="SM00028">
    <property type="entry name" value="TPR"/>
    <property type="match status" value="4"/>
</dbReference>
<accession>A0AAP2M1G6</accession>
<evidence type="ECO:0000313" key="7">
    <source>
        <dbReference type="EMBL" id="KZD91843.1"/>
    </source>
</evidence>
<dbReference type="Proteomes" id="UP000076442">
    <property type="component" value="Unassembled WGS sequence"/>
</dbReference>
<evidence type="ECO:0000256" key="3">
    <source>
        <dbReference type="ARBA" id="ARBA00022737"/>
    </source>
</evidence>
<dbReference type="InterPro" id="IPR019734">
    <property type="entry name" value="TPR_rpt"/>
</dbReference>
<dbReference type="PANTHER" id="PTHR46630">
    <property type="entry name" value="TETRATRICOPEPTIDE REPEAT PROTEIN 29"/>
    <property type="match status" value="1"/>
</dbReference>
<evidence type="ECO:0000256" key="4">
    <source>
        <dbReference type="ARBA" id="ARBA00022803"/>
    </source>
</evidence>
<evidence type="ECO:0000256" key="5">
    <source>
        <dbReference type="ARBA" id="ARBA00038253"/>
    </source>
</evidence>
<comment type="caution">
    <text evidence="6">The sequence shown here is derived from an EMBL/GenBank/DDBJ whole genome shotgun (WGS) entry which is preliminary data.</text>
</comment>
<dbReference type="AlphaFoldDB" id="A0AAP2M1G6"/>
<keyword evidence="3" id="KW-0677">Repeat</keyword>
<protein>
    <submittedName>
        <fullName evidence="6">Response regulator aspartate phosphatase</fullName>
    </submittedName>
</protein>
<dbReference type="InterPro" id="IPR011990">
    <property type="entry name" value="TPR-like_helical_dom_sf"/>
</dbReference>
<dbReference type="RefSeq" id="WP_042976548.1">
    <property type="nucleotide sequence ID" value="NZ_CP035230.1"/>
</dbReference>
<evidence type="ECO:0000256" key="2">
    <source>
        <dbReference type="ARBA" id="ARBA00022490"/>
    </source>
</evidence>
<dbReference type="Pfam" id="PF18801">
    <property type="entry name" value="RapH_N"/>
    <property type="match status" value="1"/>
</dbReference>
<gene>
    <name evidence="7" type="ORF">B4122_2485</name>
    <name evidence="6" type="ORF">B4122_4130</name>
</gene>
<dbReference type="EMBL" id="LJZV01000012">
    <property type="protein sequence ID" value="KZD91843.1"/>
    <property type="molecule type" value="Genomic_DNA"/>
</dbReference>
<dbReference type="InterPro" id="IPR051476">
    <property type="entry name" value="Bac_ResReg_Asp_Phosphatase"/>
</dbReference>
<dbReference type="EMBL" id="LJZV01000026">
    <property type="protein sequence ID" value="KZD88705.1"/>
    <property type="molecule type" value="Genomic_DNA"/>
</dbReference>
<dbReference type="Gene3D" id="1.25.40.10">
    <property type="entry name" value="Tetratricopeptide repeat domain"/>
    <property type="match status" value="1"/>
</dbReference>
<comment type="similarity">
    <text evidence="5">Belongs to the Rap family.</text>
</comment>
<sequence>MNPVLSSSEVGVKINEWYKMIRQFSVPDAEILKAEVEQEINQMEEDEYLLIYFSLMKFRHQLMLDYLEPVTTRIRPTIDELLEKIEASNKGITGLLSYYSLFFRGMYEFDKREYVKAIGFYREAEKHLTHVNDDIEKAEFHFKLAEAYYIMKQNHISMHHVKQAMDIYNQYELYKVRKIQCHFVISGNYVDFKHFEKSLPHLEKALELSKQLERNERLLSSAYYNLGKNYADLGINDKADHFLNEAAKVSESAKLSNLPHSLFTYAKFLFKQGKTSEAIKMSKKGLSAAISQGDKLFVSLQKYLEALYINAVDQAGIKKTIDYLERNKNYAYVEDIAIDTAEVFAKSKEFETSYVYHQKMLETQKQIQRGECLYEF</sequence>
<evidence type="ECO:0000313" key="6">
    <source>
        <dbReference type="EMBL" id="KZD88705.1"/>
    </source>
</evidence>
<dbReference type="PANTHER" id="PTHR46630:SF1">
    <property type="entry name" value="TETRATRICOPEPTIDE REPEAT PROTEIN 29"/>
    <property type="match status" value="1"/>
</dbReference>
<organism evidence="6 8">
    <name type="scientific">Bacillus subtilis</name>
    <dbReference type="NCBI Taxonomy" id="1423"/>
    <lineage>
        <taxon>Bacteria</taxon>
        <taxon>Bacillati</taxon>
        <taxon>Bacillota</taxon>
        <taxon>Bacilli</taxon>
        <taxon>Bacillales</taxon>
        <taxon>Bacillaceae</taxon>
        <taxon>Bacillus</taxon>
    </lineage>
</organism>
<keyword evidence="2" id="KW-0963">Cytoplasm</keyword>
<keyword evidence="4" id="KW-0802">TPR repeat</keyword>
<proteinExistence type="inferred from homology"/>
<evidence type="ECO:0000256" key="1">
    <source>
        <dbReference type="ARBA" id="ARBA00004496"/>
    </source>
</evidence>
<dbReference type="GO" id="GO:0005737">
    <property type="term" value="C:cytoplasm"/>
    <property type="evidence" value="ECO:0007669"/>
    <property type="project" value="UniProtKB-SubCell"/>
</dbReference>